<keyword evidence="4 7" id="KW-1133">Transmembrane helix</keyword>
<evidence type="ECO:0000256" key="6">
    <source>
        <dbReference type="SAM" id="MobiDB-lite"/>
    </source>
</evidence>
<name>A0A6A4VWX3_AMPAM</name>
<feature type="transmembrane region" description="Helical" evidence="7">
    <location>
        <begin position="101"/>
        <end position="123"/>
    </location>
</feature>
<protein>
    <recommendedName>
        <fullName evidence="10">Gustatory receptor</fullName>
    </recommendedName>
</protein>
<dbReference type="GO" id="GO:0050909">
    <property type="term" value="P:sensory perception of taste"/>
    <property type="evidence" value="ECO:0007669"/>
    <property type="project" value="InterPro"/>
</dbReference>
<evidence type="ECO:0008006" key="10">
    <source>
        <dbReference type="Google" id="ProtNLM"/>
    </source>
</evidence>
<dbReference type="GO" id="GO:0005886">
    <property type="term" value="C:plasma membrane"/>
    <property type="evidence" value="ECO:0007669"/>
    <property type="project" value="UniProtKB-SubCell"/>
</dbReference>
<evidence type="ECO:0000313" key="8">
    <source>
        <dbReference type="EMBL" id="KAF0298193.1"/>
    </source>
</evidence>
<evidence type="ECO:0000313" key="9">
    <source>
        <dbReference type="Proteomes" id="UP000440578"/>
    </source>
</evidence>
<sequence length="444" mass="47818">MQIRFLRVEPSQRGSPAGRPAPGDTKRADEEDLELPSGACRSFVRLLSAAGLSAGRGWTPVVGALLAFVVHSSIGFFYIYLGFRSFQEDQHAGKPFFTSLFHSNFMGIPQALMYVSVVLSLAVGRRRYSRVISDLSRVLKELELLPQPATSWLRPNSIGTAMWALTAGLVVSFFATKIRTALWMCGVATPPAGAYKESCAGWLALTFGLAFFNISSVAFVAMKFILAGLLLAHGLQLVNGRLEALAAGAAATDTATTADSAAAAAEAGVTSVDAAETGVTSADVAEPPLSDEAELRRLGRLHRRLSEVTSSLCSAMSPELTMLLAVGVLSQVMLAALLFSTVQDMGWLLRYLPLAAVSMGGPCETCQQLLNRLDAGRRLLLRLEWHRPQLGGTVGPLLRNIEHDLETVGDLGLFRLRRSTLLSVWSTIATYIIVMAQFKMSETP</sequence>
<dbReference type="InterPro" id="IPR013604">
    <property type="entry name" value="7TM_chemorcpt"/>
</dbReference>
<feature type="transmembrane region" description="Helical" evidence="7">
    <location>
        <begin position="320"/>
        <end position="342"/>
    </location>
</feature>
<keyword evidence="3 7" id="KW-0812">Transmembrane</keyword>
<organism evidence="8 9">
    <name type="scientific">Amphibalanus amphitrite</name>
    <name type="common">Striped barnacle</name>
    <name type="synonym">Balanus amphitrite</name>
    <dbReference type="NCBI Taxonomy" id="1232801"/>
    <lineage>
        <taxon>Eukaryota</taxon>
        <taxon>Metazoa</taxon>
        <taxon>Ecdysozoa</taxon>
        <taxon>Arthropoda</taxon>
        <taxon>Crustacea</taxon>
        <taxon>Multicrustacea</taxon>
        <taxon>Cirripedia</taxon>
        <taxon>Thoracica</taxon>
        <taxon>Thoracicalcarea</taxon>
        <taxon>Balanomorpha</taxon>
        <taxon>Balanoidea</taxon>
        <taxon>Balanidae</taxon>
        <taxon>Amphibalaninae</taxon>
        <taxon>Amphibalanus</taxon>
    </lineage>
</organism>
<evidence type="ECO:0000256" key="2">
    <source>
        <dbReference type="ARBA" id="ARBA00022475"/>
    </source>
</evidence>
<dbReference type="Proteomes" id="UP000440578">
    <property type="component" value="Unassembled WGS sequence"/>
</dbReference>
<comment type="subcellular location">
    <subcellularLocation>
        <location evidence="1">Cell membrane</location>
        <topology evidence="1">Multi-pass membrane protein</topology>
    </subcellularLocation>
</comment>
<evidence type="ECO:0000256" key="3">
    <source>
        <dbReference type="ARBA" id="ARBA00022692"/>
    </source>
</evidence>
<dbReference type="Pfam" id="PF08395">
    <property type="entry name" value="7tm_7"/>
    <property type="match status" value="1"/>
</dbReference>
<keyword evidence="9" id="KW-1185">Reference proteome</keyword>
<dbReference type="EMBL" id="VIIS01001441">
    <property type="protein sequence ID" value="KAF0298193.1"/>
    <property type="molecule type" value="Genomic_DNA"/>
</dbReference>
<feature type="region of interest" description="Disordered" evidence="6">
    <location>
        <begin position="1"/>
        <end position="31"/>
    </location>
</feature>
<evidence type="ECO:0000256" key="5">
    <source>
        <dbReference type="ARBA" id="ARBA00023136"/>
    </source>
</evidence>
<accession>A0A6A4VWX3</accession>
<keyword evidence="2" id="KW-1003">Cell membrane</keyword>
<evidence type="ECO:0000256" key="4">
    <source>
        <dbReference type="ARBA" id="ARBA00022989"/>
    </source>
</evidence>
<comment type="caution">
    <text evidence="8">The sequence shown here is derived from an EMBL/GenBank/DDBJ whole genome shotgun (WGS) entry which is preliminary data.</text>
</comment>
<keyword evidence="5 7" id="KW-0472">Membrane</keyword>
<feature type="transmembrane region" description="Helical" evidence="7">
    <location>
        <begin position="202"/>
        <end position="232"/>
    </location>
</feature>
<dbReference type="AlphaFoldDB" id="A0A6A4VWX3"/>
<evidence type="ECO:0000256" key="7">
    <source>
        <dbReference type="SAM" id="Phobius"/>
    </source>
</evidence>
<gene>
    <name evidence="8" type="ORF">FJT64_004445</name>
</gene>
<feature type="transmembrane region" description="Helical" evidence="7">
    <location>
        <begin position="420"/>
        <end position="438"/>
    </location>
</feature>
<feature type="transmembrane region" description="Helical" evidence="7">
    <location>
        <begin position="61"/>
        <end position="81"/>
    </location>
</feature>
<reference evidence="8 9" key="1">
    <citation type="submission" date="2019-07" db="EMBL/GenBank/DDBJ databases">
        <title>Draft genome assembly of a fouling barnacle, Amphibalanus amphitrite (Darwin, 1854): The first reference genome for Thecostraca.</title>
        <authorList>
            <person name="Kim W."/>
        </authorList>
    </citation>
    <scope>NUCLEOTIDE SEQUENCE [LARGE SCALE GENOMIC DNA]</scope>
    <source>
        <strain evidence="8">SNU_AA5</strain>
        <tissue evidence="8">Soma without cirri and trophi</tissue>
    </source>
</reference>
<evidence type="ECO:0000256" key="1">
    <source>
        <dbReference type="ARBA" id="ARBA00004651"/>
    </source>
</evidence>
<proteinExistence type="predicted"/>